<evidence type="ECO:0000256" key="3">
    <source>
        <dbReference type="ARBA" id="ARBA00022448"/>
    </source>
</evidence>
<dbReference type="AlphaFoldDB" id="A0A502GJN3"/>
<dbReference type="PROSITE" id="PS00217">
    <property type="entry name" value="SUGAR_TRANSPORT_2"/>
    <property type="match status" value="1"/>
</dbReference>
<feature type="transmembrane region" description="Helical" evidence="13">
    <location>
        <begin position="205"/>
        <end position="224"/>
    </location>
</feature>
<dbReference type="FunFam" id="1.20.1250.20:FF:000095">
    <property type="entry name" value="Alpha-ketoglutarate permease"/>
    <property type="match status" value="1"/>
</dbReference>
<feature type="region of interest" description="Disordered" evidence="12">
    <location>
        <begin position="1"/>
        <end position="24"/>
    </location>
</feature>
<accession>A0A502GJN3</accession>
<evidence type="ECO:0000256" key="4">
    <source>
        <dbReference type="ARBA" id="ARBA00022475"/>
    </source>
</evidence>
<keyword evidence="6 13" id="KW-0812">Transmembrane</keyword>
<dbReference type="InterPro" id="IPR020846">
    <property type="entry name" value="MFS_dom"/>
</dbReference>
<evidence type="ECO:0000256" key="5">
    <source>
        <dbReference type="ARBA" id="ARBA00022519"/>
    </source>
</evidence>
<keyword evidence="16" id="KW-1185">Reference proteome</keyword>
<evidence type="ECO:0000256" key="2">
    <source>
        <dbReference type="ARBA" id="ARBA00008240"/>
    </source>
</evidence>
<keyword evidence="4" id="KW-1003">Cell membrane</keyword>
<feature type="transmembrane region" description="Helical" evidence="13">
    <location>
        <begin position="347"/>
        <end position="370"/>
    </location>
</feature>
<feature type="transmembrane region" description="Helical" evidence="13">
    <location>
        <begin position="105"/>
        <end position="123"/>
    </location>
</feature>
<name>A0A502GJN3_9PROT</name>
<dbReference type="InterPro" id="IPR036259">
    <property type="entry name" value="MFS_trans_sf"/>
</dbReference>
<evidence type="ECO:0000313" key="15">
    <source>
        <dbReference type="EMBL" id="TPG61003.1"/>
    </source>
</evidence>
<dbReference type="PROSITE" id="PS00216">
    <property type="entry name" value="SUGAR_TRANSPORT_1"/>
    <property type="match status" value="1"/>
</dbReference>
<dbReference type="NCBIfam" id="NF007710">
    <property type="entry name" value="PRK10406.1"/>
    <property type="match status" value="1"/>
</dbReference>
<dbReference type="PROSITE" id="PS50850">
    <property type="entry name" value="MFS"/>
    <property type="match status" value="1"/>
</dbReference>
<keyword evidence="3" id="KW-0813">Transport</keyword>
<keyword evidence="5" id="KW-0997">Cell inner membrane</keyword>
<dbReference type="PANTHER" id="PTHR43528:SF1">
    <property type="entry name" value="ALPHA-KETOGLUTARATE PERMEASE"/>
    <property type="match status" value="1"/>
</dbReference>
<dbReference type="InterPro" id="IPR005828">
    <property type="entry name" value="MFS_sugar_transport-like"/>
</dbReference>
<organism evidence="15 16">
    <name type="scientific">Muricoccus nepalensis</name>
    <dbReference type="NCBI Taxonomy" id="1854500"/>
    <lineage>
        <taxon>Bacteria</taxon>
        <taxon>Pseudomonadati</taxon>
        <taxon>Pseudomonadota</taxon>
        <taxon>Alphaproteobacteria</taxon>
        <taxon>Acetobacterales</taxon>
        <taxon>Roseomonadaceae</taxon>
        <taxon>Muricoccus</taxon>
    </lineage>
</organism>
<dbReference type="SUPFAM" id="SSF103473">
    <property type="entry name" value="MFS general substrate transporter"/>
    <property type="match status" value="1"/>
</dbReference>
<evidence type="ECO:0000256" key="1">
    <source>
        <dbReference type="ARBA" id="ARBA00004429"/>
    </source>
</evidence>
<evidence type="ECO:0000259" key="14">
    <source>
        <dbReference type="PROSITE" id="PS50850"/>
    </source>
</evidence>
<feature type="transmembrane region" description="Helical" evidence="13">
    <location>
        <begin position="320"/>
        <end position="341"/>
    </location>
</feature>
<evidence type="ECO:0000256" key="7">
    <source>
        <dbReference type="ARBA" id="ARBA00022847"/>
    </source>
</evidence>
<protein>
    <recommendedName>
        <fullName evidence="11">Alpha-ketoglutarate permease</fullName>
    </recommendedName>
</protein>
<comment type="similarity">
    <text evidence="2">Belongs to the major facilitator superfamily. Metabolite:H+ Symporter (MHS) family (TC 2.A.1.6) family.</text>
</comment>
<comment type="subcellular location">
    <subcellularLocation>
        <location evidence="1">Cell inner membrane</location>
        <topology evidence="1">Multi-pass membrane protein</topology>
    </subcellularLocation>
</comment>
<evidence type="ECO:0000256" key="13">
    <source>
        <dbReference type="SAM" id="Phobius"/>
    </source>
</evidence>
<dbReference type="PANTHER" id="PTHR43528">
    <property type="entry name" value="ALPHA-KETOGLUTARATE PERMEASE"/>
    <property type="match status" value="1"/>
</dbReference>
<feature type="transmembrane region" description="Helical" evidence="13">
    <location>
        <begin position="48"/>
        <end position="66"/>
    </location>
</feature>
<evidence type="ECO:0000313" key="16">
    <source>
        <dbReference type="Proteomes" id="UP000317078"/>
    </source>
</evidence>
<dbReference type="CDD" id="cd17367">
    <property type="entry name" value="MFS_KgtP"/>
    <property type="match status" value="1"/>
</dbReference>
<proteinExistence type="inferred from homology"/>
<dbReference type="GO" id="GO:0015293">
    <property type="term" value="F:symporter activity"/>
    <property type="evidence" value="ECO:0007669"/>
    <property type="project" value="UniProtKB-KW"/>
</dbReference>
<dbReference type="Proteomes" id="UP000317078">
    <property type="component" value="Unassembled WGS sequence"/>
</dbReference>
<feature type="transmembrane region" description="Helical" evidence="13">
    <location>
        <begin position="415"/>
        <end position="434"/>
    </location>
</feature>
<evidence type="ECO:0000256" key="12">
    <source>
        <dbReference type="SAM" id="MobiDB-lite"/>
    </source>
</evidence>
<keyword evidence="9 13" id="KW-0472">Membrane</keyword>
<dbReference type="RefSeq" id="WP_140880667.1">
    <property type="nucleotide sequence ID" value="NZ_RCZP01000001.1"/>
</dbReference>
<keyword evidence="7" id="KW-0769">Symport</keyword>
<feature type="transmembrane region" description="Helical" evidence="13">
    <location>
        <begin position="293"/>
        <end position="313"/>
    </location>
</feature>
<keyword evidence="8 13" id="KW-1133">Transmembrane helix</keyword>
<comment type="caution">
    <text evidence="15">The sequence shown here is derived from an EMBL/GenBank/DDBJ whole genome shotgun (WGS) entry which is preliminary data.</text>
</comment>
<gene>
    <name evidence="15" type="ORF">EAH89_00040</name>
</gene>
<feature type="transmembrane region" description="Helical" evidence="13">
    <location>
        <begin position="255"/>
        <end position="273"/>
    </location>
</feature>
<sequence length="453" mass="47965">MPDQPAATLPGRLPAGAAPAGEDRADTRRRVMAIVGGSSGNLVEWYDFYVYAATALYFAPSFFPASDRTTQLLNAAAIFAVGFLMRPIGGWLFGTVADRYGRRTSMMASVLMMCFGSLMIAVLPTYASIGVAAPVLLVVARLIQGLSVGGEYGTSATYMSEVASQRHRGFFASFQYVTLIGGQLLALLVLVVLQAVLTPEEIRAWGWRIPFLIGAGAAIVALFLRRALHETTTAAERSKSGAGTIALLLKHPRPLLQVILLTSGGSLAFYTYTTYMQKFLVNTAGFSAERASVTMTVVLFCYMLLQPAVGALSDRIGRRACLIVFGVGGAVMTVPLLSLLAGVQSAAAAFAIIFGALAVVSFYTSISGVVKAELFPAEIRALGVGLGYAIANSLFGGTAEYVALLFKSWGMESTFFWYVSGFCILSLLAALSMHDTRVHGHLAREGGAGAPAP</sequence>
<dbReference type="InterPro" id="IPR005829">
    <property type="entry name" value="Sugar_transporter_CS"/>
</dbReference>
<feature type="domain" description="Major facilitator superfamily (MFS) profile" evidence="14">
    <location>
        <begin position="33"/>
        <end position="438"/>
    </location>
</feature>
<feature type="compositionally biased region" description="Low complexity" evidence="12">
    <location>
        <begin position="1"/>
        <end position="20"/>
    </location>
</feature>
<comment type="function">
    <text evidence="10">Uptake of alpha-ketoglutarate across the boundary membrane with the concomitant import of a cation (symport system).</text>
</comment>
<dbReference type="EMBL" id="RCZP01000001">
    <property type="protein sequence ID" value="TPG61003.1"/>
    <property type="molecule type" value="Genomic_DNA"/>
</dbReference>
<dbReference type="InterPro" id="IPR051084">
    <property type="entry name" value="H+-coupled_symporters"/>
</dbReference>
<dbReference type="Gene3D" id="1.20.1250.20">
    <property type="entry name" value="MFS general substrate transporter like domains"/>
    <property type="match status" value="2"/>
</dbReference>
<evidence type="ECO:0000256" key="11">
    <source>
        <dbReference type="ARBA" id="ARBA00069296"/>
    </source>
</evidence>
<evidence type="ECO:0000256" key="8">
    <source>
        <dbReference type="ARBA" id="ARBA00022989"/>
    </source>
</evidence>
<evidence type="ECO:0000256" key="9">
    <source>
        <dbReference type="ARBA" id="ARBA00023136"/>
    </source>
</evidence>
<evidence type="ECO:0000256" key="6">
    <source>
        <dbReference type="ARBA" id="ARBA00022692"/>
    </source>
</evidence>
<feature type="transmembrane region" description="Helical" evidence="13">
    <location>
        <begin position="72"/>
        <end position="93"/>
    </location>
</feature>
<dbReference type="GO" id="GO:0005886">
    <property type="term" value="C:plasma membrane"/>
    <property type="evidence" value="ECO:0007669"/>
    <property type="project" value="UniProtKB-SubCell"/>
</dbReference>
<evidence type="ECO:0000256" key="10">
    <source>
        <dbReference type="ARBA" id="ARBA00058957"/>
    </source>
</evidence>
<feature type="transmembrane region" description="Helical" evidence="13">
    <location>
        <begin position="170"/>
        <end position="193"/>
    </location>
</feature>
<feature type="transmembrane region" description="Helical" evidence="13">
    <location>
        <begin position="382"/>
        <end position="403"/>
    </location>
</feature>
<dbReference type="OrthoDB" id="9783227at2"/>
<reference evidence="15 16" key="1">
    <citation type="journal article" date="2019" name="Environ. Microbiol.">
        <title>Species interactions and distinct microbial communities in high Arctic permafrost affected cryosols are associated with the CH4 and CO2 gas fluxes.</title>
        <authorList>
            <person name="Altshuler I."/>
            <person name="Hamel J."/>
            <person name="Turney S."/>
            <person name="Magnuson E."/>
            <person name="Levesque R."/>
            <person name="Greer C."/>
            <person name="Whyte L.G."/>
        </authorList>
    </citation>
    <scope>NUCLEOTIDE SEQUENCE [LARGE SCALE GENOMIC DNA]</scope>
    <source>
        <strain evidence="15 16">S9.3B</strain>
    </source>
</reference>
<dbReference type="Pfam" id="PF00083">
    <property type="entry name" value="Sugar_tr"/>
    <property type="match status" value="2"/>
</dbReference>